<dbReference type="Gene3D" id="3.20.20.70">
    <property type="entry name" value="Aldolase class I"/>
    <property type="match status" value="1"/>
</dbReference>
<protein>
    <submittedName>
        <fullName evidence="2">N-acetylneuraminate synthase</fullName>
    </submittedName>
</protein>
<dbReference type="InterPro" id="IPR013785">
    <property type="entry name" value="Aldolase_TIM"/>
</dbReference>
<name>A0ABX3ELW4_9BACL</name>
<sequence>MNATYVIAEAGVNHNGDLQMAKRLIDIAVNSKADAVKFQTFKTELIISTCAPKAEYQRQTTGEEESQFEMVKKLELSFNQFRELKAYCDERGIEFLSTPFDIESVDFLIDELNLTTIKISSGEITNAPLLYHIARKQPDIILSTGMATLSEVEAALGVIAFGLLSKNEAPSASAFRSAYLSSEGQRQLQSKVRLLHCTTEYPAPVEDVNLLAIETMHKAFGLPTGYSDHTEGIAVTIAAVALGASVIEKHFTHDKQAEGPDHRASLSPQELQLLIQSIRQVEAARGTGIKIPAESEMKNIDIARKSIVAHKKIEQGETLSVNNIAVKRPGGGISPFEYWSLLETTAVQDFEEGELLEQ</sequence>
<dbReference type="RefSeq" id="WP_074107915.1">
    <property type="nucleotide sequence ID" value="NZ_LVWI01000043.1"/>
</dbReference>
<accession>A0ABX3ELW4</accession>
<gene>
    <name evidence="2" type="ORF">A3844_15765</name>
</gene>
<feature type="domain" description="AFP-like" evidence="1">
    <location>
        <begin position="306"/>
        <end position="358"/>
    </location>
</feature>
<proteinExistence type="predicted"/>
<dbReference type="InterPro" id="IPR020007">
    <property type="entry name" value="NeuB/NeuA"/>
</dbReference>
<dbReference type="InterPro" id="IPR006190">
    <property type="entry name" value="SAF_AFP_Neu5Ac"/>
</dbReference>
<dbReference type="InterPro" id="IPR051690">
    <property type="entry name" value="PseI-like"/>
</dbReference>
<dbReference type="InterPro" id="IPR013974">
    <property type="entry name" value="SAF"/>
</dbReference>
<dbReference type="Pfam" id="PF08666">
    <property type="entry name" value="SAF"/>
    <property type="match status" value="1"/>
</dbReference>
<evidence type="ECO:0000313" key="3">
    <source>
        <dbReference type="Proteomes" id="UP000186058"/>
    </source>
</evidence>
<evidence type="ECO:0000313" key="2">
    <source>
        <dbReference type="EMBL" id="OKP85809.1"/>
    </source>
</evidence>
<comment type="caution">
    <text evidence="2">The sequence shown here is derived from an EMBL/GenBank/DDBJ whole genome shotgun (WGS) entry which is preliminary data.</text>
</comment>
<evidence type="ECO:0000259" key="1">
    <source>
        <dbReference type="PROSITE" id="PS50844"/>
    </source>
</evidence>
<dbReference type="SUPFAM" id="SSF51569">
    <property type="entry name" value="Aldolase"/>
    <property type="match status" value="1"/>
</dbReference>
<organism evidence="2 3">
    <name type="scientific">Paenibacillus helianthi</name>
    <dbReference type="NCBI Taxonomy" id="1349432"/>
    <lineage>
        <taxon>Bacteria</taxon>
        <taxon>Bacillati</taxon>
        <taxon>Bacillota</taxon>
        <taxon>Bacilli</taxon>
        <taxon>Bacillales</taxon>
        <taxon>Paenibacillaceae</taxon>
        <taxon>Paenibacillus</taxon>
    </lineage>
</organism>
<dbReference type="EMBL" id="LVWI01000043">
    <property type="protein sequence ID" value="OKP85809.1"/>
    <property type="molecule type" value="Genomic_DNA"/>
</dbReference>
<dbReference type="NCBIfam" id="TIGR03569">
    <property type="entry name" value="NeuB_NnaB"/>
    <property type="match status" value="1"/>
</dbReference>
<dbReference type="InterPro" id="IPR036732">
    <property type="entry name" value="AFP_Neu5c_C_sf"/>
</dbReference>
<dbReference type="PANTHER" id="PTHR42966:SF1">
    <property type="entry name" value="SIALIC ACID SYNTHASE"/>
    <property type="match status" value="1"/>
</dbReference>
<dbReference type="SUPFAM" id="SSF51269">
    <property type="entry name" value="AFP III-like domain"/>
    <property type="match status" value="1"/>
</dbReference>
<dbReference type="PROSITE" id="PS50844">
    <property type="entry name" value="AFP_LIKE"/>
    <property type="match status" value="1"/>
</dbReference>
<keyword evidence="3" id="KW-1185">Reference proteome</keyword>
<reference evidence="2 3" key="1">
    <citation type="submission" date="2016-03" db="EMBL/GenBank/DDBJ databases">
        <authorList>
            <person name="Sant'Anna F.H."/>
            <person name="Ambrosini A."/>
            <person name="Souza R."/>
            <person name="Bach E."/>
            <person name="Fernandes G."/>
            <person name="Balsanelli E."/>
            <person name="Baura V.A."/>
            <person name="Souza E.M."/>
            <person name="Passaglia L."/>
        </authorList>
    </citation>
    <scope>NUCLEOTIDE SEQUENCE [LARGE SCALE GENOMIC DNA]</scope>
    <source>
        <strain evidence="2 3">P26E</strain>
    </source>
</reference>
<dbReference type="InterPro" id="IPR013132">
    <property type="entry name" value="PseI/NeuA/B-like_N"/>
</dbReference>
<dbReference type="PANTHER" id="PTHR42966">
    <property type="entry name" value="N-ACETYLNEURAMINATE SYNTHASE"/>
    <property type="match status" value="1"/>
</dbReference>
<dbReference type="Pfam" id="PF03102">
    <property type="entry name" value="NeuB"/>
    <property type="match status" value="1"/>
</dbReference>
<dbReference type="Gene3D" id="3.90.1210.10">
    <property type="entry name" value="Antifreeze-like/N-acetylneuraminic acid synthase C-terminal domain"/>
    <property type="match status" value="1"/>
</dbReference>
<dbReference type="CDD" id="cd11615">
    <property type="entry name" value="SAF_NeuB_like"/>
    <property type="match status" value="1"/>
</dbReference>
<dbReference type="Proteomes" id="UP000186058">
    <property type="component" value="Unassembled WGS sequence"/>
</dbReference>
<dbReference type="InterPro" id="IPR057736">
    <property type="entry name" value="SAF_PseI/NeuA/NeuB"/>
</dbReference>